<dbReference type="PROSITE" id="PS51900">
    <property type="entry name" value="CB"/>
    <property type="match status" value="1"/>
</dbReference>
<protein>
    <recommendedName>
        <fullName evidence="10">Integrase</fullName>
    </recommendedName>
</protein>
<proteinExistence type="inferred from homology"/>
<feature type="domain" description="Tyr recombinase" evidence="6">
    <location>
        <begin position="183"/>
        <end position="373"/>
    </location>
</feature>
<evidence type="ECO:0000313" key="9">
    <source>
        <dbReference type="Proteomes" id="UP000221384"/>
    </source>
</evidence>
<keyword evidence="3 5" id="KW-0238">DNA-binding</keyword>
<keyword evidence="9" id="KW-1185">Reference proteome</keyword>
<dbReference type="Gene3D" id="1.10.150.130">
    <property type="match status" value="1"/>
</dbReference>
<name>A0ABX4LVN9_9BACT</name>
<dbReference type="InterPro" id="IPR044068">
    <property type="entry name" value="CB"/>
</dbReference>
<keyword evidence="2" id="KW-0229">DNA integration</keyword>
<dbReference type="InterPro" id="IPR010998">
    <property type="entry name" value="Integrase_recombinase_N"/>
</dbReference>
<dbReference type="EMBL" id="NWVW01000004">
    <property type="protein sequence ID" value="PHO10296.1"/>
    <property type="molecule type" value="Genomic_DNA"/>
</dbReference>
<comment type="caution">
    <text evidence="8">The sequence shown here is derived from an EMBL/GenBank/DDBJ whole genome shotgun (WGS) entry which is preliminary data.</text>
</comment>
<dbReference type="Pfam" id="PF00589">
    <property type="entry name" value="Phage_integrase"/>
    <property type="match status" value="1"/>
</dbReference>
<dbReference type="CDD" id="cd00796">
    <property type="entry name" value="INT_Rci_Hp1_C"/>
    <property type="match status" value="1"/>
</dbReference>
<evidence type="ECO:0000256" key="1">
    <source>
        <dbReference type="ARBA" id="ARBA00008857"/>
    </source>
</evidence>
<feature type="domain" description="Core-binding (CB)" evidence="7">
    <location>
        <begin position="74"/>
        <end position="159"/>
    </location>
</feature>
<accession>A0ABX4LVN9</accession>
<evidence type="ECO:0000256" key="3">
    <source>
        <dbReference type="ARBA" id="ARBA00023125"/>
    </source>
</evidence>
<dbReference type="InterPro" id="IPR013762">
    <property type="entry name" value="Integrase-like_cat_sf"/>
</dbReference>
<dbReference type="InterPro" id="IPR050808">
    <property type="entry name" value="Phage_Integrase"/>
</dbReference>
<dbReference type="PANTHER" id="PTHR30629">
    <property type="entry name" value="PROPHAGE INTEGRASE"/>
    <property type="match status" value="1"/>
</dbReference>
<organism evidence="8 9">
    <name type="scientific">Malaciobacter canalis</name>
    <dbReference type="NCBI Taxonomy" id="1912871"/>
    <lineage>
        <taxon>Bacteria</taxon>
        <taxon>Pseudomonadati</taxon>
        <taxon>Campylobacterota</taxon>
        <taxon>Epsilonproteobacteria</taxon>
        <taxon>Campylobacterales</taxon>
        <taxon>Arcobacteraceae</taxon>
        <taxon>Malaciobacter</taxon>
    </lineage>
</organism>
<reference evidence="8 9" key="1">
    <citation type="submission" date="2017-09" db="EMBL/GenBank/DDBJ databases">
        <authorList>
            <person name="Perez-Cataluna A."/>
            <person name="Figueras M.J."/>
            <person name="Salas-Masso N."/>
        </authorList>
    </citation>
    <scope>NUCLEOTIDE SEQUENCE [LARGE SCALE GENOMIC DNA]</scope>
    <source>
        <strain evidence="8 9">F138-33</strain>
    </source>
</reference>
<evidence type="ECO:0000259" key="7">
    <source>
        <dbReference type="PROSITE" id="PS51900"/>
    </source>
</evidence>
<sequence length="379" mass="43984">MEKTKYTGVFLRTSKDGIKTYYIKYSIKNKQHQEKVGTSIEGVTALYASKMRAKRTSVDRLKDDAPMILKQKHMTFNEAFDLYYETIKTKSDGGNIKNRYTNHVKDFFGHLRVDEITTNDVENFRDKVRSKKKKNGDEYAPKTKNDWIDIVGTVYNHLIKKKGLKLTNPADHNKVEREKVDNDRERYLELHEIEKLWDKLNNRIGTQYKAYVTEYMKIFLALSLSTGARLSSVLTIAKSDINLDTDTILIKNHKSNRTYHGYLHPVYKDLIKSRMAKLSPIDYLVSGTPNVLARTAPYKVFQPIFDELFNQGLKLDDRKRRVVIHTLRHTFASQLAIQGTPIFTVMKLMDHADISQTIRYAKLSPENGKSNVFDLKFKA</sequence>
<evidence type="ECO:0000313" key="8">
    <source>
        <dbReference type="EMBL" id="PHO10296.1"/>
    </source>
</evidence>
<comment type="similarity">
    <text evidence="1">Belongs to the 'phage' integrase family.</text>
</comment>
<dbReference type="RefSeq" id="WP_099333978.1">
    <property type="nucleotide sequence ID" value="NZ_CP042812.1"/>
</dbReference>
<evidence type="ECO:0000259" key="6">
    <source>
        <dbReference type="PROSITE" id="PS51898"/>
    </source>
</evidence>
<dbReference type="InterPro" id="IPR011010">
    <property type="entry name" value="DNA_brk_join_enz"/>
</dbReference>
<evidence type="ECO:0000256" key="4">
    <source>
        <dbReference type="ARBA" id="ARBA00023172"/>
    </source>
</evidence>
<keyword evidence="4" id="KW-0233">DNA recombination</keyword>
<gene>
    <name evidence="8" type="ORF">CPG37_04420</name>
</gene>
<dbReference type="PANTHER" id="PTHR30629:SF2">
    <property type="entry name" value="PROPHAGE INTEGRASE INTS-RELATED"/>
    <property type="match status" value="1"/>
</dbReference>
<dbReference type="PROSITE" id="PS51898">
    <property type="entry name" value="TYR_RECOMBINASE"/>
    <property type="match status" value="1"/>
</dbReference>
<evidence type="ECO:0008006" key="10">
    <source>
        <dbReference type="Google" id="ProtNLM"/>
    </source>
</evidence>
<dbReference type="SUPFAM" id="SSF56349">
    <property type="entry name" value="DNA breaking-rejoining enzymes"/>
    <property type="match status" value="1"/>
</dbReference>
<dbReference type="InterPro" id="IPR002104">
    <property type="entry name" value="Integrase_catalytic"/>
</dbReference>
<dbReference type="Gene3D" id="1.10.443.10">
    <property type="entry name" value="Intergrase catalytic core"/>
    <property type="match status" value="1"/>
</dbReference>
<evidence type="ECO:0000256" key="2">
    <source>
        <dbReference type="ARBA" id="ARBA00022908"/>
    </source>
</evidence>
<evidence type="ECO:0000256" key="5">
    <source>
        <dbReference type="PROSITE-ProRule" id="PRU01248"/>
    </source>
</evidence>
<dbReference type="Proteomes" id="UP000221384">
    <property type="component" value="Unassembled WGS sequence"/>
</dbReference>